<evidence type="ECO:0000313" key="3">
    <source>
        <dbReference type="Proteomes" id="UP000243650"/>
    </source>
</evidence>
<name>A0A2P6MG65_ALKUR</name>
<dbReference type="CDD" id="cd02440">
    <property type="entry name" value="AdoMet_MTases"/>
    <property type="match status" value="1"/>
</dbReference>
<keyword evidence="3" id="KW-1185">Reference proteome</keyword>
<comment type="caution">
    <text evidence="2">The sequence shown here is derived from an EMBL/GenBank/DDBJ whole genome shotgun (WGS) entry which is preliminary data.</text>
</comment>
<dbReference type="OrthoDB" id="9808140at2"/>
<evidence type="ECO:0000259" key="1">
    <source>
        <dbReference type="Pfam" id="PF08241"/>
    </source>
</evidence>
<dbReference type="Pfam" id="PF08241">
    <property type="entry name" value="Methyltransf_11"/>
    <property type="match status" value="1"/>
</dbReference>
<dbReference type="SUPFAM" id="SSF53335">
    <property type="entry name" value="S-adenosyl-L-methionine-dependent methyltransferases"/>
    <property type="match status" value="1"/>
</dbReference>
<dbReference type="PANTHER" id="PTHR43591:SF24">
    <property type="entry name" value="2-METHOXY-6-POLYPRENYL-1,4-BENZOQUINOL METHYLASE, MITOCHONDRIAL"/>
    <property type="match status" value="1"/>
</dbReference>
<proteinExistence type="predicted"/>
<reference evidence="2 3" key="1">
    <citation type="submission" date="2018-03" db="EMBL/GenBank/DDBJ databases">
        <title>Bacillus urumqiensis sp. nov., a moderately haloalkaliphilic bacterium isolated from a salt lake.</title>
        <authorList>
            <person name="Zhao B."/>
            <person name="Liao Z."/>
        </authorList>
    </citation>
    <scope>NUCLEOTIDE SEQUENCE [LARGE SCALE GENOMIC DNA]</scope>
    <source>
        <strain evidence="2 3">BZ-SZ-XJ18</strain>
    </source>
</reference>
<dbReference type="PANTHER" id="PTHR43591">
    <property type="entry name" value="METHYLTRANSFERASE"/>
    <property type="match status" value="1"/>
</dbReference>
<protein>
    <recommendedName>
        <fullName evidence="1">Methyltransferase type 11 domain-containing protein</fullName>
    </recommendedName>
</protein>
<dbReference type="AlphaFoldDB" id="A0A2P6MG65"/>
<dbReference type="EMBL" id="PVNS01000009">
    <property type="protein sequence ID" value="PRO65292.1"/>
    <property type="molecule type" value="Genomic_DNA"/>
</dbReference>
<dbReference type="GO" id="GO:0008757">
    <property type="term" value="F:S-adenosylmethionine-dependent methyltransferase activity"/>
    <property type="evidence" value="ECO:0007669"/>
    <property type="project" value="InterPro"/>
</dbReference>
<dbReference type="Gene3D" id="3.40.50.150">
    <property type="entry name" value="Vaccinia Virus protein VP39"/>
    <property type="match status" value="1"/>
</dbReference>
<dbReference type="Proteomes" id="UP000243650">
    <property type="component" value="Unassembled WGS sequence"/>
</dbReference>
<feature type="domain" description="Methyltransferase type 11" evidence="1">
    <location>
        <begin position="44"/>
        <end position="137"/>
    </location>
</feature>
<dbReference type="InterPro" id="IPR013216">
    <property type="entry name" value="Methyltransf_11"/>
</dbReference>
<sequence length="212" mass="23328">MKPIPSSVFNERTDFFQAMAESSWLKSWTSDLLSRGRFKEAHILDIGCGTGEVLFSMEEGGSKTGVDFAEEMIQAAKSKRASGSESVTFLHADAGNLPFPEASFQTALSINVLFLMPEPEKVLKEAHRVLTAGGEMLLLNPSPLVSRSSIEPSAERLPDDEASMLREWGRVAERRHRFTSCRLAELLEKAGFSHTETVPSKDGLALLTRAVK</sequence>
<evidence type="ECO:0000313" key="2">
    <source>
        <dbReference type="EMBL" id="PRO65292.1"/>
    </source>
</evidence>
<accession>A0A2P6MG65</accession>
<gene>
    <name evidence="2" type="ORF">C6I21_10860</name>
</gene>
<organism evidence="2 3">
    <name type="scientific">Alkalicoccus urumqiensis</name>
    <name type="common">Bacillus urumqiensis</name>
    <dbReference type="NCBI Taxonomy" id="1548213"/>
    <lineage>
        <taxon>Bacteria</taxon>
        <taxon>Bacillati</taxon>
        <taxon>Bacillota</taxon>
        <taxon>Bacilli</taxon>
        <taxon>Bacillales</taxon>
        <taxon>Bacillaceae</taxon>
        <taxon>Alkalicoccus</taxon>
    </lineage>
</organism>
<dbReference type="InterPro" id="IPR029063">
    <property type="entry name" value="SAM-dependent_MTases_sf"/>
</dbReference>